<dbReference type="InterPro" id="IPR028974">
    <property type="entry name" value="TSP_type-3_rpt"/>
</dbReference>
<dbReference type="PROSITE" id="PS00018">
    <property type="entry name" value="EF_HAND_1"/>
    <property type="match status" value="1"/>
</dbReference>
<evidence type="ECO:0000313" key="7">
    <source>
        <dbReference type="EMBL" id="MBB5349860.1"/>
    </source>
</evidence>
<keyword evidence="4" id="KW-0106">Calcium</keyword>
<keyword evidence="3 6" id="KW-0732">Signal</keyword>
<dbReference type="PANTHER" id="PTHR37467:SF1">
    <property type="entry name" value="EXPORTED CALCIUM-BINDING GLYCOPROTEIN"/>
    <property type="match status" value="1"/>
</dbReference>
<dbReference type="InterPro" id="IPR059100">
    <property type="entry name" value="TSP3_bac"/>
</dbReference>
<keyword evidence="2" id="KW-0964">Secreted</keyword>
<evidence type="ECO:0000256" key="5">
    <source>
        <dbReference type="SAM" id="MobiDB-lite"/>
    </source>
</evidence>
<feature type="region of interest" description="Disordered" evidence="5">
    <location>
        <begin position="610"/>
        <end position="645"/>
    </location>
</feature>
<reference evidence="7 8" key="1">
    <citation type="submission" date="2020-08" db="EMBL/GenBank/DDBJ databases">
        <title>Genomic Encyclopedia of Type Strains, Phase IV (KMG-IV): sequencing the most valuable type-strain genomes for metagenomic binning, comparative biology and taxonomic classification.</title>
        <authorList>
            <person name="Goeker M."/>
        </authorList>
    </citation>
    <scope>NUCLEOTIDE SEQUENCE [LARGE SCALE GENOMIC DNA]</scope>
    <source>
        <strain evidence="7 8">YC6886</strain>
    </source>
</reference>
<dbReference type="GO" id="GO:0005509">
    <property type="term" value="F:calcium ion binding"/>
    <property type="evidence" value="ECO:0007669"/>
    <property type="project" value="InterPro"/>
</dbReference>
<accession>A0A840V7C7</accession>
<gene>
    <name evidence="7" type="ORF">HNR46_000081</name>
</gene>
<keyword evidence="8" id="KW-1185">Reference proteome</keyword>
<dbReference type="EMBL" id="JACHFD010000001">
    <property type="protein sequence ID" value="MBB5349860.1"/>
    <property type="molecule type" value="Genomic_DNA"/>
</dbReference>
<comment type="caution">
    <text evidence="7">The sequence shown here is derived from an EMBL/GenBank/DDBJ whole genome shotgun (WGS) entry which is preliminary data.</text>
</comment>
<dbReference type="InterPro" id="IPR018247">
    <property type="entry name" value="EF_Hand_1_Ca_BS"/>
</dbReference>
<dbReference type="SUPFAM" id="SSF103647">
    <property type="entry name" value="TSP type-3 repeat"/>
    <property type="match status" value="2"/>
</dbReference>
<evidence type="ECO:0000256" key="1">
    <source>
        <dbReference type="ARBA" id="ARBA00004613"/>
    </source>
</evidence>
<dbReference type="Gene3D" id="4.10.1080.10">
    <property type="entry name" value="TSP type-3 repeat"/>
    <property type="match status" value="1"/>
</dbReference>
<evidence type="ECO:0000256" key="3">
    <source>
        <dbReference type="ARBA" id="ARBA00022729"/>
    </source>
</evidence>
<dbReference type="Pfam" id="PF18884">
    <property type="entry name" value="TSP3_bac"/>
    <property type="match status" value="6"/>
</dbReference>
<evidence type="ECO:0000313" key="8">
    <source>
        <dbReference type="Proteomes" id="UP000557717"/>
    </source>
</evidence>
<feature type="chain" id="PRO_5032383221" evidence="6">
    <location>
        <begin position="20"/>
        <end position="1067"/>
    </location>
</feature>
<evidence type="ECO:0000256" key="4">
    <source>
        <dbReference type="ARBA" id="ARBA00022837"/>
    </source>
</evidence>
<organism evidence="7 8">
    <name type="scientific">Haloferula luteola</name>
    <dbReference type="NCBI Taxonomy" id="595692"/>
    <lineage>
        <taxon>Bacteria</taxon>
        <taxon>Pseudomonadati</taxon>
        <taxon>Verrucomicrobiota</taxon>
        <taxon>Verrucomicrobiia</taxon>
        <taxon>Verrucomicrobiales</taxon>
        <taxon>Verrucomicrobiaceae</taxon>
        <taxon>Haloferula</taxon>
    </lineage>
</organism>
<feature type="signal peptide" evidence="6">
    <location>
        <begin position="1"/>
        <end position="19"/>
    </location>
</feature>
<dbReference type="PANTHER" id="PTHR37467">
    <property type="entry name" value="EXPORTED CALCIUM-BINDING GLYCOPROTEIN-RELATED"/>
    <property type="match status" value="1"/>
</dbReference>
<evidence type="ECO:0000256" key="6">
    <source>
        <dbReference type="SAM" id="SignalP"/>
    </source>
</evidence>
<feature type="compositionally biased region" description="Acidic residues" evidence="5">
    <location>
        <begin position="610"/>
        <end position="619"/>
    </location>
</feature>
<evidence type="ECO:0000256" key="2">
    <source>
        <dbReference type="ARBA" id="ARBA00022525"/>
    </source>
</evidence>
<dbReference type="RefSeq" id="WP_184014728.1">
    <property type="nucleotide sequence ID" value="NZ_JACHFD010000001.1"/>
</dbReference>
<proteinExistence type="predicted"/>
<protein>
    <submittedName>
        <fullName evidence="7">Putative HAF family extracellular repeat protein</fullName>
    </submittedName>
</protein>
<comment type="subcellular location">
    <subcellularLocation>
        <location evidence="1">Secreted</location>
    </subcellularLocation>
</comment>
<dbReference type="InterPro" id="IPR014262">
    <property type="entry name" value="HAF_rpt"/>
</dbReference>
<dbReference type="InterPro" id="IPR053180">
    <property type="entry name" value="Ca-binding_acidic-repeat"/>
</dbReference>
<sequence length="1067" mass="110876">MKFSLTACLAAGVVFPAMADPSPLILNVITGPADTAKGSTVFGVSGDGQWICGTAPTQSGEEAFRWKLSEGFAQLGDLSGSPVDSSLYALSSDGSKGTGSGTPNAGTRAVLWSDSGTFTNLGLISTTSITASTGRAISSDGSVVVGVSSSSNGTRAFRWTSATGMVNLGALSIDTANLSSVATGVSGDGSIVVGNTSSQNGTLAFKWTSAGGMVALGDVDGGGMGSSANAISADGSTIVGLGTTSAGTVGLIFTDEGPVSIGDLAGGSTNSSLNDVNADGTIAVGYGVSANGREAAVWDETHGLQSLRTLLEGAGMTLPSWFFYEATGISDDGDTIVGQSIDGAGVSRGWVVSGIKSLLAGETPTEVRYPVPVIVRVELESGLKLGKKDPLAQVLAEGDEAPTGMVVNLISGATARTMYLLKGATYAITASLDTWDGQRTEMLTVDGPVSYTFALDGDTDGDGLLDSEEVALGTRADKADTDKDGLTDYEEVRVYFTHPKKKDTDGDKAADGAEIEAGTDPLDKLSKPVSITVNLALAKGITADSDTAILNFDGSPVEVTLTKGKAKEVLWVKSNTTHTLSAELNALTSGAEITAEVATKNLTFKMTLDGDSDEDGLLDSEERKYKADPYNPDTDGDGISDSDEVKIYGTRPDMADTDKDGFTDAQEIALGTDPKNKKSAPNAYIEREVTLDLTLRTLDATGSAQDLAIDTAQFAQWVSTVAGQPMTDATLWMRTSLDGTSQLWLLRQESAVLDVTKYMGVLKGSKPATLNTEVVDPHVDGASFDADEIFGLVVTGAKTQPALTLIFNGTSTFQRATESTTGLPVDLAGATSTEMPYTLMGSLLDPALTGTEMGILYGNVDLGAETALPSGKTVVIERQLDFDLGLRYADSEGTRQDVPVDTAQLCEWISTVAKSPISNGQLWYQVTADGKKSRWLIRAGGVELDVSKKIKPLTYKKNIHLDVDVDEAHVAGDSFTIDQSFGIQVSKGKAPALAFAFAGQNSYGMLDLDDLGLHVELAQSTGEAPYSLMGTAMDSDLTGGNTGILRGDVHLGAEDLVIDGTRYSLPD</sequence>
<dbReference type="AlphaFoldDB" id="A0A840V7C7"/>
<dbReference type="NCBIfam" id="TIGR02913">
    <property type="entry name" value="HAF_rpt"/>
    <property type="match status" value="1"/>
</dbReference>
<name>A0A840V7C7_9BACT</name>
<dbReference type="Proteomes" id="UP000557717">
    <property type="component" value="Unassembled WGS sequence"/>
</dbReference>